<dbReference type="Gramene" id="PRQ57821">
    <property type="protein sequence ID" value="PRQ57821"/>
    <property type="gene ID" value="RchiOBHm_Chr1g0352521"/>
</dbReference>
<proteinExistence type="predicted"/>
<comment type="caution">
    <text evidence="2">The sequence shown here is derived from an EMBL/GenBank/DDBJ whole genome shotgun (WGS) entry which is preliminary data.</text>
</comment>
<evidence type="ECO:0000313" key="2">
    <source>
        <dbReference type="EMBL" id="PRQ57821.1"/>
    </source>
</evidence>
<feature type="compositionally biased region" description="Basic and acidic residues" evidence="1">
    <location>
        <begin position="29"/>
        <end position="38"/>
    </location>
</feature>
<dbReference type="AlphaFoldDB" id="A0A2P6SGL5"/>
<evidence type="ECO:0000313" key="3">
    <source>
        <dbReference type="Proteomes" id="UP000238479"/>
    </source>
</evidence>
<feature type="region of interest" description="Disordered" evidence="1">
    <location>
        <begin position="1"/>
        <end position="40"/>
    </location>
</feature>
<feature type="region of interest" description="Disordered" evidence="1">
    <location>
        <begin position="71"/>
        <end position="95"/>
    </location>
</feature>
<keyword evidence="3" id="KW-1185">Reference proteome</keyword>
<reference evidence="2 3" key="1">
    <citation type="journal article" date="2018" name="Nat. Genet.">
        <title>The Rosa genome provides new insights in the design of modern roses.</title>
        <authorList>
            <person name="Bendahmane M."/>
        </authorList>
    </citation>
    <scope>NUCLEOTIDE SEQUENCE [LARGE SCALE GENOMIC DNA]</scope>
    <source>
        <strain evidence="3">cv. Old Blush</strain>
    </source>
</reference>
<accession>A0A2P6SGL5</accession>
<organism evidence="2 3">
    <name type="scientific">Rosa chinensis</name>
    <name type="common">China rose</name>
    <dbReference type="NCBI Taxonomy" id="74649"/>
    <lineage>
        <taxon>Eukaryota</taxon>
        <taxon>Viridiplantae</taxon>
        <taxon>Streptophyta</taxon>
        <taxon>Embryophyta</taxon>
        <taxon>Tracheophyta</taxon>
        <taxon>Spermatophyta</taxon>
        <taxon>Magnoliopsida</taxon>
        <taxon>eudicotyledons</taxon>
        <taxon>Gunneridae</taxon>
        <taxon>Pentapetalae</taxon>
        <taxon>rosids</taxon>
        <taxon>fabids</taxon>
        <taxon>Rosales</taxon>
        <taxon>Rosaceae</taxon>
        <taxon>Rosoideae</taxon>
        <taxon>Rosoideae incertae sedis</taxon>
        <taxon>Rosa</taxon>
    </lineage>
</organism>
<name>A0A2P6SGL5_ROSCH</name>
<gene>
    <name evidence="2" type="ORF">RchiOBHm_Chr1g0352521</name>
</gene>
<protein>
    <submittedName>
        <fullName evidence="2">Putative transcription factor interactor and regulator CCHC(Zn) family</fullName>
    </submittedName>
</protein>
<dbReference type="EMBL" id="PDCK01000039">
    <property type="protein sequence ID" value="PRQ57821.1"/>
    <property type="molecule type" value="Genomic_DNA"/>
</dbReference>
<evidence type="ECO:0000256" key="1">
    <source>
        <dbReference type="SAM" id="MobiDB-lite"/>
    </source>
</evidence>
<dbReference type="Proteomes" id="UP000238479">
    <property type="component" value="Chromosome 1"/>
</dbReference>
<sequence>MDLWERSNDAAILPPQYNRQPGRPKTKRIKDASEKATEGTKLGRVQKSLKCSRCGILGHNVKTCHRHLPPKEKISKKRKLDSGKDTTNQFKAKGTKKPPLTKIELRDKVLQKAEKMKNKRDAHKAAAFAAAKTTTAKQQQSRALLQPLHKLLEQTVKLLPLQSLQHQQDHHRGLELERRHENRPRRLRLASQVILY</sequence>